<reference evidence="2 3" key="1">
    <citation type="submission" date="2024-04" db="EMBL/GenBank/DDBJ databases">
        <title>genome sequences of Mucor flavus KT1a and Helicostylum pulchrum KT1b strains isolation_sourced from the surface of a dry-aged beef.</title>
        <authorList>
            <person name="Toyotome T."/>
            <person name="Hosono M."/>
            <person name="Torimaru M."/>
            <person name="Fukuda K."/>
            <person name="Mikami N."/>
        </authorList>
    </citation>
    <scope>NUCLEOTIDE SEQUENCE [LARGE SCALE GENOMIC DNA]</scope>
    <source>
        <strain evidence="2 3">KT1b</strain>
    </source>
</reference>
<feature type="compositionally biased region" description="Acidic residues" evidence="1">
    <location>
        <begin position="36"/>
        <end position="51"/>
    </location>
</feature>
<gene>
    <name evidence="2" type="ORF">HPULCUR_010209</name>
</gene>
<dbReference type="PANTHER" id="PTHR33099">
    <property type="entry name" value="FE2OG DIOXYGENASE DOMAIN-CONTAINING PROTEIN"/>
    <property type="match status" value="1"/>
</dbReference>
<feature type="compositionally biased region" description="Polar residues" evidence="1">
    <location>
        <begin position="1"/>
        <end position="11"/>
    </location>
</feature>
<dbReference type="EMBL" id="BAABUJ010000037">
    <property type="protein sequence ID" value="GAA5804706.1"/>
    <property type="molecule type" value="Genomic_DNA"/>
</dbReference>
<dbReference type="PANTHER" id="PTHR33099:SF13">
    <property type="entry name" value="F-BOX DOMAIN-CONTAINING PROTEIN-RELATED"/>
    <property type="match status" value="1"/>
</dbReference>
<proteinExistence type="predicted"/>
<evidence type="ECO:0000256" key="1">
    <source>
        <dbReference type="SAM" id="MobiDB-lite"/>
    </source>
</evidence>
<name>A0ABP9YCL9_9FUNG</name>
<evidence type="ECO:0000313" key="3">
    <source>
        <dbReference type="Proteomes" id="UP001476247"/>
    </source>
</evidence>
<sequence length="517" mass="58555">MTQDVNDNTVVILSDDDEDEEEFVNVNGKRVRYAQDTEDEEGDEEEDYDSMEDYDSIKEYEAYMQSANRFQSRIYKSQNLPDDHEPVIHSEREQINMWKELDDLISKLKQICIPDSTTLDDVETSFACGIPVKDNAPDVAINVEGIEGPVTFPLCPKDAKRILNVVSASGDGSGKSSYLDISEVMLNLSFKEYLEENLLQEMIAHLGVGKHIAEHTRLQANRLHVCEEGQVLNLDQPTSEGYGTALLILPTDFTGGHIQTEYKGQTSLFQPESDTLQGCYYVAWYNDVKTDFFPVTSGHQVSISFSLIYTGTDATVNTSSLQQQREMIESREFTAEQEAASQEIIASAANLLLSVTEQQEEVLIYFLKYSYTLPSMVVEELKQSDTMMMALLQKVVNDTEFTLHLGSVERKVEAQVDDGDKEDCPIDEEGIHLTQCVVKDTYMLTALYDEEGNNLLQNPAVIETLQPIIQGVDWYAKCKPDAEEFVEKENIVKYWYSKKTAVVFIPKFKLDSYLTQN</sequence>
<comment type="caution">
    <text evidence="2">The sequence shown here is derived from an EMBL/GenBank/DDBJ whole genome shotgun (WGS) entry which is preliminary data.</text>
</comment>
<protein>
    <submittedName>
        <fullName evidence="2">Uncharacterized protein</fullName>
    </submittedName>
</protein>
<dbReference type="Proteomes" id="UP001476247">
    <property type="component" value="Unassembled WGS sequence"/>
</dbReference>
<evidence type="ECO:0000313" key="2">
    <source>
        <dbReference type="EMBL" id="GAA5804706.1"/>
    </source>
</evidence>
<keyword evidence="3" id="KW-1185">Reference proteome</keyword>
<feature type="compositionally biased region" description="Acidic residues" evidence="1">
    <location>
        <begin position="14"/>
        <end position="23"/>
    </location>
</feature>
<accession>A0ABP9YCL9</accession>
<organism evidence="2 3">
    <name type="scientific">Helicostylum pulchrum</name>
    <dbReference type="NCBI Taxonomy" id="562976"/>
    <lineage>
        <taxon>Eukaryota</taxon>
        <taxon>Fungi</taxon>
        <taxon>Fungi incertae sedis</taxon>
        <taxon>Mucoromycota</taxon>
        <taxon>Mucoromycotina</taxon>
        <taxon>Mucoromycetes</taxon>
        <taxon>Mucorales</taxon>
        <taxon>Mucorineae</taxon>
        <taxon>Mucoraceae</taxon>
        <taxon>Helicostylum</taxon>
    </lineage>
</organism>
<feature type="region of interest" description="Disordered" evidence="1">
    <location>
        <begin position="1"/>
        <end position="51"/>
    </location>
</feature>